<comment type="similarity">
    <text evidence="13">Belongs to the helicase family. DinG subfamily.</text>
</comment>
<dbReference type="SMART" id="SM00491">
    <property type="entry name" value="HELICc2"/>
    <property type="match status" value="1"/>
</dbReference>
<proteinExistence type="inferred from homology"/>
<keyword evidence="2" id="KW-0479">Metal-binding</keyword>
<evidence type="ECO:0000256" key="1">
    <source>
        <dbReference type="ARBA" id="ARBA00022485"/>
    </source>
</evidence>
<dbReference type="Pfam" id="PF06733">
    <property type="entry name" value="DEAD_2"/>
    <property type="match status" value="1"/>
</dbReference>
<name>A0A5C8ZYE3_9GAMM</name>
<dbReference type="GO" id="GO:0016818">
    <property type="term" value="F:hydrolase activity, acting on acid anhydrides, in phosphorus-containing anhydrides"/>
    <property type="evidence" value="ECO:0007669"/>
    <property type="project" value="InterPro"/>
</dbReference>
<sequence length="794" mass="87844">MPPRAFPPRWPGCSGVSAEYSVAVRELAAFCFRAGDIDHRLRPSPEAREGIEGHQRLYRRRPESYQPEYAVDEVFQCGELALRLRGRADGFDPDARQVEEIKTCRVDPQLLPEALSRSHLAQARLYAALIARAQDLPELEVRLTWLHIDEDREYPLSQHYARAELEDFLHWALERFGAWLGQLHRQCRARDASLAGLAFPHGNFRAGQRDLAERVYKCVDRGGRLLLEAPTGIGKTAAVLYPALIALGQGKHERVVFCTAKRSGRRAAEQTLELFRAAGYHGRALTLTAKERVCLSPGKACHGDDCPYARGYYDRLPQAMAAALASPALDQQALQSLAREFSVCPYELSWDLLPWMDTVIADFHYLYSFTPALAPLADSGRRSSVLLDEAHNLPARARGMFSGRLARKGVLAARREVPAGPLKCALDKLNRILLALEKTGETGASSVLEAVPDGVQQALQLLASQVGEELARRPLAVARHAGLMDTYFECLQLLRCIEHWGPDYRCELNWQGGALQLRCNCIDAGRLLAERNQRQHAVVAFSATLSPFPWARESLGLPLDSVCFRAASPFAPEQLQVTLAADIDTRYARRAASLPALAARLRQWLQAVGGNCLLFFPSYRYLQDCLDLVGEVPGRRIVAQLAGESDADRDAQLALLATHRSLAVFTVLGGSLGEGVDLPGDLLSSVVIVGVGMPGLDDDTRLRQHLFQQRFGDGFAYAFQYPGMQRVAQALGRVVRGAGDCGRALLIDTRYREPRYRELLPPWWDYSAAMPALPMPELPVPEPPEAGVGASRPE</sequence>
<dbReference type="EMBL" id="VRYZ01000003">
    <property type="protein sequence ID" value="TXS92540.1"/>
    <property type="molecule type" value="Genomic_DNA"/>
</dbReference>
<evidence type="ECO:0000256" key="13">
    <source>
        <dbReference type="ARBA" id="ARBA00038058"/>
    </source>
</evidence>
<comment type="caution">
    <text evidence="15">The sequence shown here is derived from an EMBL/GenBank/DDBJ whole genome shotgun (WGS) entry which is preliminary data.</text>
</comment>
<keyword evidence="5" id="KW-0378">Hydrolase</keyword>
<dbReference type="PANTHER" id="PTHR11472">
    <property type="entry name" value="DNA REPAIR DEAD HELICASE RAD3/XP-D SUBFAMILY MEMBER"/>
    <property type="match status" value="1"/>
</dbReference>
<evidence type="ECO:0000256" key="9">
    <source>
        <dbReference type="ARBA" id="ARBA00023014"/>
    </source>
</evidence>
<dbReference type="GO" id="GO:0046872">
    <property type="term" value="F:metal ion binding"/>
    <property type="evidence" value="ECO:0007669"/>
    <property type="project" value="UniProtKB-KW"/>
</dbReference>
<dbReference type="Proteomes" id="UP000321933">
    <property type="component" value="Unassembled WGS sequence"/>
</dbReference>
<dbReference type="GO" id="GO:0003677">
    <property type="term" value="F:DNA binding"/>
    <property type="evidence" value="ECO:0007669"/>
    <property type="project" value="UniProtKB-KW"/>
</dbReference>
<dbReference type="InterPro" id="IPR010614">
    <property type="entry name" value="RAD3-like_helicase_DEAD"/>
</dbReference>
<evidence type="ECO:0000256" key="12">
    <source>
        <dbReference type="ARBA" id="ARBA00023235"/>
    </source>
</evidence>
<protein>
    <submittedName>
        <fullName evidence="15">ATP-dependent DNA helicase</fullName>
    </submittedName>
</protein>
<dbReference type="InterPro" id="IPR014013">
    <property type="entry name" value="Helic_SF1/SF2_ATP-bd_DinG/Rad3"/>
</dbReference>
<dbReference type="Gene3D" id="1.10.30.20">
    <property type="entry name" value="Bacterial XPD DNA helicase, FeS cluster domain"/>
    <property type="match status" value="1"/>
</dbReference>
<dbReference type="InterPro" id="IPR006555">
    <property type="entry name" value="ATP-dep_Helicase_C"/>
</dbReference>
<evidence type="ECO:0000256" key="5">
    <source>
        <dbReference type="ARBA" id="ARBA00022801"/>
    </source>
</evidence>
<accession>A0A5C8ZYE3</accession>
<evidence type="ECO:0000256" key="3">
    <source>
        <dbReference type="ARBA" id="ARBA00022741"/>
    </source>
</evidence>
<evidence type="ECO:0000259" key="14">
    <source>
        <dbReference type="PROSITE" id="PS51193"/>
    </source>
</evidence>
<reference evidence="15 16" key="1">
    <citation type="submission" date="2019-08" db="EMBL/GenBank/DDBJ databases">
        <title>Parahaliea maris sp. nov., isolated from the surface seawater.</title>
        <authorList>
            <person name="Liu Y."/>
        </authorList>
    </citation>
    <scope>NUCLEOTIDE SEQUENCE [LARGE SCALE GENOMIC DNA]</scope>
    <source>
        <strain evidence="15 16">S2-26</strain>
    </source>
</reference>
<keyword evidence="7" id="KW-0067">ATP-binding</keyword>
<dbReference type="SUPFAM" id="SSF52540">
    <property type="entry name" value="P-loop containing nucleoside triphosphate hydrolases"/>
    <property type="match status" value="1"/>
</dbReference>
<dbReference type="GO" id="GO:0005524">
    <property type="term" value="F:ATP binding"/>
    <property type="evidence" value="ECO:0007669"/>
    <property type="project" value="UniProtKB-KW"/>
</dbReference>
<dbReference type="Gene3D" id="3.40.50.300">
    <property type="entry name" value="P-loop containing nucleotide triphosphate hydrolases"/>
    <property type="match status" value="2"/>
</dbReference>
<dbReference type="GO" id="GO:0003678">
    <property type="term" value="F:DNA helicase activity"/>
    <property type="evidence" value="ECO:0007669"/>
    <property type="project" value="InterPro"/>
</dbReference>
<dbReference type="Gene3D" id="3.90.320.10">
    <property type="match status" value="1"/>
</dbReference>
<dbReference type="PROSITE" id="PS51193">
    <property type="entry name" value="HELICASE_ATP_BIND_2"/>
    <property type="match status" value="1"/>
</dbReference>
<evidence type="ECO:0000256" key="8">
    <source>
        <dbReference type="ARBA" id="ARBA00023004"/>
    </source>
</evidence>
<keyword evidence="8" id="KW-0408">Iron</keyword>
<dbReference type="AlphaFoldDB" id="A0A5C8ZYE3"/>
<dbReference type="Gene3D" id="1.10.275.40">
    <property type="match status" value="1"/>
</dbReference>
<keyword evidence="12" id="KW-0413">Isomerase</keyword>
<evidence type="ECO:0000256" key="2">
    <source>
        <dbReference type="ARBA" id="ARBA00022723"/>
    </source>
</evidence>
<evidence type="ECO:0000256" key="11">
    <source>
        <dbReference type="ARBA" id="ARBA00023204"/>
    </source>
</evidence>
<dbReference type="PANTHER" id="PTHR11472:SF34">
    <property type="entry name" value="REGULATOR OF TELOMERE ELONGATION HELICASE 1"/>
    <property type="match status" value="1"/>
</dbReference>
<dbReference type="Pfam" id="PF13307">
    <property type="entry name" value="Helicase_C_2"/>
    <property type="match status" value="1"/>
</dbReference>
<dbReference type="GO" id="GO:0006281">
    <property type="term" value="P:DNA repair"/>
    <property type="evidence" value="ECO:0007669"/>
    <property type="project" value="UniProtKB-KW"/>
</dbReference>
<keyword evidence="9" id="KW-0411">Iron-sulfur</keyword>
<keyword evidence="1" id="KW-0004">4Fe-4S</keyword>
<evidence type="ECO:0000313" key="15">
    <source>
        <dbReference type="EMBL" id="TXS92540.1"/>
    </source>
</evidence>
<dbReference type="InterPro" id="IPR042493">
    <property type="entry name" value="XPD_DNA_FeS"/>
</dbReference>
<dbReference type="OrthoDB" id="9765586at2"/>
<dbReference type="InterPro" id="IPR006554">
    <property type="entry name" value="Helicase-like_DEXD_c2"/>
</dbReference>
<evidence type="ECO:0000256" key="6">
    <source>
        <dbReference type="ARBA" id="ARBA00022806"/>
    </source>
</evidence>
<evidence type="ECO:0000256" key="7">
    <source>
        <dbReference type="ARBA" id="ARBA00022840"/>
    </source>
</evidence>
<evidence type="ECO:0000256" key="4">
    <source>
        <dbReference type="ARBA" id="ARBA00022763"/>
    </source>
</evidence>
<gene>
    <name evidence="15" type="ORF">FVW59_08985</name>
</gene>
<keyword evidence="10" id="KW-0238">DNA-binding</keyword>
<dbReference type="SMART" id="SM00488">
    <property type="entry name" value="DEXDc2"/>
    <property type="match status" value="1"/>
</dbReference>
<dbReference type="GO" id="GO:0051539">
    <property type="term" value="F:4 iron, 4 sulfur cluster binding"/>
    <property type="evidence" value="ECO:0007669"/>
    <property type="project" value="UniProtKB-KW"/>
</dbReference>
<keyword evidence="4" id="KW-0227">DNA damage</keyword>
<keyword evidence="11" id="KW-0234">DNA repair</keyword>
<keyword evidence="16" id="KW-1185">Reference proteome</keyword>
<dbReference type="InterPro" id="IPR045028">
    <property type="entry name" value="DinG/Rad3-like"/>
</dbReference>
<dbReference type="InterPro" id="IPR011604">
    <property type="entry name" value="PDDEXK-like_dom_sf"/>
</dbReference>
<evidence type="ECO:0000313" key="16">
    <source>
        <dbReference type="Proteomes" id="UP000321933"/>
    </source>
</evidence>
<dbReference type="InterPro" id="IPR027417">
    <property type="entry name" value="P-loop_NTPase"/>
</dbReference>
<feature type="domain" description="Helicase ATP-binding" evidence="14">
    <location>
        <begin position="194"/>
        <end position="446"/>
    </location>
</feature>
<organism evidence="15 16">
    <name type="scientific">Parahaliea aestuarii</name>
    <dbReference type="NCBI Taxonomy" id="1852021"/>
    <lineage>
        <taxon>Bacteria</taxon>
        <taxon>Pseudomonadati</taxon>
        <taxon>Pseudomonadota</taxon>
        <taxon>Gammaproteobacteria</taxon>
        <taxon>Cellvibrionales</taxon>
        <taxon>Halieaceae</taxon>
        <taxon>Parahaliea</taxon>
    </lineage>
</organism>
<evidence type="ECO:0000256" key="10">
    <source>
        <dbReference type="ARBA" id="ARBA00023125"/>
    </source>
</evidence>
<keyword evidence="3" id="KW-0547">Nucleotide-binding</keyword>
<keyword evidence="6 15" id="KW-0347">Helicase</keyword>